<dbReference type="EMBL" id="GBRH01280321">
    <property type="protein sequence ID" value="JAD17574.1"/>
    <property type="molecule type" value="Transcribed_RNA"/>
</dbReference>
<accession>A0A0A9RGV4</accession>
<name>A0A0A9RGV4_ARUDO</name>
<proteinExistence type="predicted"/>
<protein>
    <submittedName>
        <fullName evidence="1">Uncharacterized protein</fullName>
    </submittedName>
</protein>
<reference evidence="1" key="2">
    <citation type="journal article" date="2015" name="Data Brief">
        <title>Shoot transcriptome of the giant reed, Arundo donax.</title>
        <authorList>
            <person name="Barrero R.A."/>
            <person name="Guerrero F.D."/>
            <person name="Moolhuijzen P."/>
            <person name="Goolsby J.A."/>
            <person name="Tidwell J."/>
            <person name="Bellgard S.E."/>
            <person name="Bellgard M.I."/>
        </authorList>
    </citation>
    <scope>NUCLEOTIDE SEQUENCE</scope>
    <source>
        <tissue evidence="1">Shoot tissue taken approximately 20 cm above the soil surface</tissue>
    </source>
</reference>
<organism evidence="1">
    <name type="scientific">Arundo donax</name>
    <name type="common">Giant reed</name>
    <name type="synonym">Donax arundinaceus</name>
    <dbReference type="NCBI Taxonomy" id="35708"/>
    <lineage>
        <taxon>Eukaryota</taxon>
        <taxon>Viridiplantae</taxon>
        <taxon>Streptophyta</taxon>
        <taxon>Embryophyta</taxon>
        <taxon>Tracheophyta</taxon>
        <taxon>Spermatophyta</taxon>
        <taxon>Magnoliopsida</taxon>
        <taxon>Liliopsida</taxon>
        <taxon>Poales</taxon>
        <taxon>Poaceae</taxon>
        <taxon>PACMAD clade</taxon>
        <taxon>Arundinoideae</taxon>
        <taxon>Arundineae</taxon>
        <taxon>Arundo</taxon>
    </lineage>
</organism>
<sequence>MGVPLHVIRVPDRRLHGVPLLQQHLHERGGDVAVPSGHACRLLVLTRRHGSRRPPLPSL</sequence>
<reference evidence="1" key="1">
    <citation type="submission" date="2014-09" db="EMBL/GenBank/DDBJ databases">
        <authorList>
            <person name="Magalhaes I.L.F."/>
            <person name="Oliveira U."/>
            <person name="Santos F.R."/>
            <person name="Vidigal T.H.D.A."/>
            <person name="Brescovit A.D."/>
            <person name="Santos A.J."/>
        </authorList>
    </citation>
    <scope>NUCLEOTIDE SEQUENCE</scope>
    <source>
        <tissue evidence="1">Shoot tissue taken approximately 20 cm above the soil surface</tissue>
    </source>
</reference>
<evidence type="ECO:0000313" key="1">
    <source>
        <dbReference type="EMBL" id="JAD17574.1"/>
    </source>
</evidence>
<dbReference type="AlphaFoldDB" id="A0A0A9RGV4"/>